<reference evidence="4" key="2">
    <citation type="submission" date="2020-10" db="UniProtKB">
        <authorList>
            <consortium name="WormBaseParasite"/>
        </authorList>
    </citation>
    <scope>IDENTIFICATION</scope>
</reference>
<proteinExistence type="predicted"/>
<protein>
    <submittedName>
        <fullName evidence="4">Cystatin domain-containing protein</fullName>
    </submittedName>
</protein>
<feature type="signal peptide" evidence="1">
    <location>
        <begin position="1"/>
        <end position="18"/>
    </location>
</feature>
<dbReference type="InterPro" id="IPR000010">
    <property type="entry name" value="Cystatin_dom"/>
</dbReference>
<dbReference type="InterPro" id="IPR046350">
    <property type="entry name" value="Cystatin_sf"/>
</dbReference>
<reference evidence="3" key="1">
    <citation type="journal article" date="2013" name="Genetics">
        <title>The draft genome and transcriptome of Panagrellus redivivus are shaped by the harsh demands of a free-living lifestyle.</title>
        <authorList>
            <person name="Srinivasan J."/>
            <person name="Dillman A.R."/>
            <person name="Macchietto M.G."/>
            <person name="Heikkinen L."/>
            <person name="Lakso M."/>
            <person name="Fracchia K.M."/>
            <person name="Antoshechkin I."/>
            <person name="Mortazavi A."/>
            <person name="Wong G."/>
            <person name="Sternberg P.W."/>
        </authorList>
    </citation>
    <scope>NUCLEOTIDE SEQUENCE [LARGE SCALE GENOMIC DNA]</scope>
    <source>
        <strain evidence="3">MT8872</strain>
    </source>
</reference>
<dbReference type="Proteomes" id="UP000492821">
    <property type="component" value="Unassembled WGS sequence"/>
</dbReference>
<dbReference type="GO" id="GO:0004869">
    <property type="term" value="F:cysteine-type endopeptidase inhibitor activity"/>
    <property type="evidence" value="ECO:0007669"/>
    <property type="project" value="InterPro"/>
</dbReference>
<keyword evidence="3" id="KW-1185">Reference proteome</keyword>
<evidence type="ECO:0000313" key="3">
    <source>
        <dbReference type="Proteomes" id="UP000492821"/>
    </source>
</evidence>
<dbReference type="Gene3D" id="3.10.450.10">
    <property type="match status" value="1"/>
</dbReference>
<dbReference type="Pfam" id="PF00031">
    <property type="entry name" value="Cystatin"/>
    <property type="match status" value="1"/>
</dbReference>
<evidence type="ECO:0000256" key="1">
    <source>
        <dbReference type="SAM" id="SignalP"/>
    </source>
</evidence>
<dbReference type="AlphaFoldDB" id="A0A7E4VK17"/>
<dbReference type="SUPFAM" id="SSF54403">
    <property type="entry name" value="Cystatin/monellin"/>
    <property type="match status" value="1"/>
</dbReference>
<dbReference type="WBParaSite" id="Pan_g22112.t1">
    <property type="protein sequence ID" value="Pan_g22112.t1"/>
    <property type="gene ID" value="Pan_g22112"/>
</dbReference>
<sequence length="126" mass="14237">MNKLIFVVVVAFLGSVSAKRVIGESLMGSHDNPKISAVVRVAEQRYNAEINSIDYYIVKTILKWEYVIFGAADYSIDVLFAQTDCKKPLKPNVLCEELPEGQKKKVRITAYVNTAREMETCTFKNI</sequence>
<evidence type="ECO:0000313" key="4">
    <source>
        <dbReference type="WBParaSite" id="Pan_g22112.t1"/>
    </source>
</evidence>
<evidence type="ECO:0000259" key="2">
    <source>
        <dbReference type="Pfam" id="PF00031"/>
    </source>
</evidence>
<feature type="domain" description="Cystatin" evidence="2">
    <location>
        <begin position="31"/>
        <end position="105"/>
    </location>
</feature>
<keyword evidence="1" id="KW-0732">Signal</keyword>
<feature type="chain" id="PRO_5028898187" evidence="1">
    <location>
        <begin position="19"/>
        <end position="126"/>
    </location>
</feature>
<accession>A0A7E4VK17</accession>
<organism evidence="3 4">
    <name type="scientific">Panagrellus redivivus</name>
    <name type="common">Microworm</name>
    <dbReference type="NCBI Taxonomy" id="6233"/>
    <lineage>
        <taxon>Eukaryota</taxon>
        <taxon>Metazoa</taxon>
        <taxon>Ecdysozoa</taxon>
        <taxon>Nematoda</taxon>
        <taxon>Chromadorea</taxon>
        <taxon>Rhabditida</taxon>
        <taxon>Tylenchina</taxon>
        <taxon>Panagrolaimomorpha</taxon>
        <taxon>Panagrolaimoidea</taxon>
        <taxon>Panagrolaimidae</taxon>
        <taxon>Panagrellus</taxon>
    </lineage>
</organism>
<name>A0A7E4VK17_PANRE</name>